<organism evidence="1 2">
    <name type="scientific">Elysia crispata</name>
    <name type="common">lettuce slug</name>
    <dbReference type="NCBI Taxonomy" id="231223"/>
    <lineage>
        <taxon>Eukaryota</taxon>
        <taxon>Metazoa</taxon>
        <taxon>Spiralia</taxon>
        <taxon>Lophotrochozoa</taxon>
        <taxon>Mollusca</taxon>
        <taxon>Gastropoda</taxon>
        <taxon>Heterobranchia</taxon>
        <taxon>Euthyneura</taxon>
        <taxon>Panpulmonata</taxon>
        <taxon>Sacoglossa</taxon>
        <taxon>Placobranchoidea</taxon>
        <taxon>Plakobranchidae</taxon>
        <taxon>Elysia</taxon>
    </lineage>
</organism>
<keyword evidence="2" id="KW-1185">Reference proteome</keyword>
<accession>A0AAE1A4W1</accession>
<name>A0AAE1A4W1_9GAST</name>
<gene>
    <name evidence="1" type="ORF">RRG08_019000</name>
</gene>
<protein>
    <submittedName>
        <fullName evidence="1">Uncharacterized protein</fullName>
    </submittedName>
</protein>
<dbReference type="EMBL" id="JAWDGP010002624">
    <property type="protein sequence ID" value="KAK3781374.1"/>
    <property type="molecule type" value="Genomic_DNA"/>
</dbReference>
<evidence type="ECO:0000313" key="1">
    <source>
        <dbReference type="EMBL" id="KAK3781374.1"/>
    </source>
</evidence>
<sequence length="216" mass="23533">MADLVVLLAQVPEITSVQGFEVRSARAASPGHLLAVGSLTVPSSVDPVDEVLRPSVAPGARPDTMPGGVCSYKTALLIIFRSARNTQGDAEPKRILCLTSANFSFVSQKAERERVLVRRLRRRLMLDGIKPNRSTEEIESGLHVFTQTQSLTYITLARRFQRAAVCARGSAVHGEMSNSDEETTNNMIPAGSTIAENTPRLRIGIFSFSYGDTESR</sequence>
<comment type="caution">
    <text evidence="1">The sequence shown here is derived from an EMBL/GenBank/DDBJ whole genome shotgun (WGS) entry which is preliminary data.</text>
</comment>
<reference evidence="1" key="1">
    <citation type="journal article" date="2023" name="G3 (Bethesda)">
        <title>A reference genome for the long-term kleptoplast-retaining sea slug Elysia crispata morphotype clarki.</title>
        <authorList>
            <person name="Eastman K.E."/>
            <person name="Pendleton A.L."/>
            <person name="Shaikh M.A."/>
            <person name="Suttiyut T."/>
            <person name="Ogas R."/>
            <person name="Tomko P."/>
            <person name="Gavelis G."/>
            <person name="Widhalm J.R."/>
            <person name="Wisecaver J.H."/>
        </authorList>
    </citation>
    <scope>NUCLEOTIDE SEQUENCE</scope>
    <source>
        <strain evidence="1">ECLA1</strain>
    </source>
</reference>
<dbReference type="Proteomes" id="UP001283361">
    <property type="component" value="Unassembled WGS sequence"/>
</dbReference>
<evidence type="ECO:0000313" key="2">
    <source>
        <dbReference type="Proteomes" id="UP001283361"/>
    </source>
</evidence>
<proteinExistence type="predicted"/>
<dbReference type="AlphaFoldDB" id="A0AAE1A4W1"/>